<dbReference type="Proteomes" id="UP000601041">
    <property type="component" value="Unassembled WGS sequence"/>
</dbReference>
<gene>
    <name evidence="1" type="ORF">RHAB21_04206</name>
</gene>
<organism evidence="1 2">
    <name type="scientific">Pseudorhizobium halotolerans</name>
    <dbReference type="NCBI Taxonomy" id="1233081"/>
    <lineage>
        <taxon>Bacteria</taxon>
        <taxon>Pseudomonadati</taxon>
        <taxon>Pseudomonadota</taxon>
        <taxon>Alphaproteobacteria</taxon>
        <taxon>Hyphomicrobiales</taxon>
        <taxon>Rhizobiaceae</taxon>
        <taxon>Rhizobium/Agrobacterium group</taxon>
        <taxon>Pseudorhizobium</taxon>
    </lineage>
</organism>
<accession>A0ABN7JVR7</accession>
<sequence length="172" mass="19075">MWPTPHGGRGKQADYLLKTLKKVNANVQNVVAHGLRAESTIQASNCRSRAFATIWMQSKPGWPASGVELLVFDYIETDRRAVVSWYPEDKATPWLGIARDVLLSGSKEALQEGGDTISLPWWSFLGLRPAVFDLIRGFKLASGVGYQVSERAADHLRLARSRDEGYALGGRF</sequence>
<keyword evidence="2" id="KW-1185">Reference proteome</keyword>
<protein>
    <submittedName>
        <fullName evidence="1">Uncharacterized protein</fullName>
    </submittedName>
</protein>
<comment type="caution">
    <text evidence="1">The sequence shown here is derived from an EMBL/GenBank/DDBJ whole genome shotgun (WGS) entry which is preliminary data.</text>
</comment>
<evidence type="ECO:0000313" key="2">
    <source>
        <dbReference type="Proteomes" id="UP000601041"/>
    </source>
</evidence>
<dbReference type="EMBL" id="CABFWE030000011">
    <property type="protein sequence ID" value="CAD7050709.1"/>
    <property type="molecule type" value="Genomic_DNA"/>
</dbReference>
<name>A0ABN7JVR7_9HYPH</name>
<evidence type="ECO:0000313" key="1">
    <source>
        <dbReference type="EMBL" id="CAD7050709.1"/>
    </source>
</evidence>
<proteinExistence type="predicted"/>
<reference evidence="1 2" key="1">
    <citation type="submission" date="2020-11" db="EMBL/GenBank/DDBJ databases">
        <authorList>
            <person name="Lassalle F."/>
        </authorList>
    </citation>
    <scope>NUCLEOTIDE SEQUENCE [LARGE SCALE GENOMIC DNA]</scope>
    <source>
        <strain evidence="1 2">AB21</strain>
    </source>
</reference>